<name>A0A8I0S0P4_VIBAN</name>
<proteinExistence type="predicted"/>
<dbReference type="Proteomes" id="UP000722957">
    <property type="component" value="Unassembled WGS sequence"/>
</dbReference>
<accession>A0A8I0S0P4</accession>
<dbReference type="AlphaFoldDB" id="A0A8I0S0P4"/>
<evidence type="ECO:0000313" key="2">
    <source>
        <dbReference type="Proteomes" id="UP000722957"/>
    </source>
</evidence>
<comment type="caution">
    <text evidence="1">The sequence shown here is derived from an EMBL/GenBank/DDBJ whole genome shotgun (WGS) entry which is preliminary data.</text>
</comment>
<gene>
    <name evidence="1" type="ORF">EAY07_02545</name>
</gene>
<protein>
    <submittedName>
        <fullName evidence="1">Uncharacterized protein</fullName>
    </submittedName>
</protein>
<organism evidence="1 2">
    <name type="scientific">Vibrio anguillarum</name>
    <name type="common">Listonella anguillarum</name>
    <dbReference type="NCBI Taxonomy" id="55601"/>
    <lineage>
        <taxon>Bacteria</taxon>
        <taxon>Pseudomonadati</taxon>
        <taxon>Pseudomonadota</taxon>
        <taxon>Gammaproteobacteria</taxon>
        <taxon>Vibrionales</taxon>
        <taxon>Vibrionaceae</taxon>
        <taxon>Vibrio</taxon>
    </lineage>
</organism>
<sequence>MPSCVEKRRMSKIRLSEKELIEGMTSSTVHADELANVTPVELSLEQSDSLTEEEKMKLVCYRFLDIKEDDLMEGDEFFTELDSGKYDEA</sequence>
<evidence type="ECO:0000313" key="1">
    <source>
        <dbReference type="EMBL" id="MBF4270942.1"/>
    </source>
</evidence>
<reference evidence="1 2" key="1">
    <citation type="journal article" date="2021" name="PeerJ">
        <title>Analysis of 44 Vibrio anguillarum genomes reveals high genetic diversity.</title>
        <authorList>
            <person name="Hansen M.J."/>
            <person name="Dalsgaard I."/>
        </authorList>
    </citation>
    <scope>NUCLEOTIDE SEQUENCE [LARGE SCALE GENOMIC DNA]</scope>
    <source>
        <strain evidence="1 2">17-16730-2A</strain>
    </source>
</reference>
<dbReference type="EMBL" id="RDOM01000007">
    <property type="protein sequence ID" value="MBF4270942.1"/>
    <property type="molecule type" value="Genomic_DNA"/>
</dbReference>